<name>A0ABT4VJ08_9HYPH</name>
<proteinExistence type="predicted"/>
<keyword evidence="2" id="KW-0238">DNA-binding</keyword>
<keyword evidence="1" id="KW-0805">Transcription regulation</keyword>
<dbReference type="PANTHER" id="PTHR43537">
    <property type="entry name" value="TRANSCRIPTIONAL REGULATOR, GNTR FAMILY"/>
    <property type="match status" value="1"/>
</dbReference>
<dbReference type="PROSITE" id="PS50949">
    <property type="entry name" value="HTH_GNTR"/>
    <property type="match status" value="1"/>
</dbReference>
<sequence>MSSSSQRVLAVVRRQILNGERMPGEKITEVGIAAEMDVSRTPTRTALATLAAEGLIEKRSGRGFTVRSISSADVEKSIAVRAALEALAARTMAENGMPKSAEDALLQSIAYTEKVLDADEPDPDYMDGYQEANILFHETIMYQCGNDLIAHAYERIAMLPLAALGSLAFDRTNPRRELQRLTVGHSQHIIIFDAIKKRDAARAEAMMREHSHATLNYADLFVKRIYETGGAAAETAALK</sequence>
<dbReference type="InterPro" id="IPR036390">
    <property type="entry name" value="WH_DNA-bd_sf"/>
</dbReference>
<keyword evidence="6" id="KW-1185">Reference proteome</keyword>
<organism evidence="5 6">
    <name type="scientific">Hoeflea poritis</name>
    <dbReference type="NCBI Taxonomy" id="2993659"/>
    <lineage>
        <taxon>Bacteria</taxon>
        <taxon>Pseudomonadati</taxon>
        <taxon>Pseudomonadota</taxon>
        <taxon>Alphaproteobacteria</taxon>
        <taxon>Hyphomicrobiales</taxon>
        <taxon>Rhizobiaceae</taxon>
        <taxon>Hoeflea</taxon>
    </lineage>
</organism>
<gene>
    <name evidence="5" type="ORF">OOZ53_04750</name>
</gene>
<evidence type="ECO:0000313" key="5">
    <source>
        <dbReference type="EMBL" id="MDA4844645.1"/>
    </source>
</evidence>
<evidence type="ECO:0000313" key="6">
    <source>
        <dbReference type="Proteomes" id="UP001148313"/>
    </source>
</evidence>
<dbReference type="Pfam" id="PF07729">
    <property type="entry name" value="FCD"/>
    <property type="match status" value="1"/>
</dbReference>
<dbReference type="Gene3D" id="1.10.10.10">
    <property type="entry name" value="Winged helix-like DNA-binding domain superfamily/Winged helix DNA-binding domain"/>
    <property type="match status" value="1"/>
</dbReference>
<dbReference type="InterPro" id="IPR036388">
    <property type="entry name" value="WH-like_DNA-bd_sf"/>
</dbReference>
<feature type="domain" description="HTH gntR-type" evidence="4">
    <location>
        <begin position="2"/>
        <end position="69"/>
    </location>
</feature>
<dbReference type="EMBL" id="JAPJZH010000002">
    <property type="protein sequence ID" value="MDA4844645.1"/>
    <property type="molecule type" value="Genomic_DNA"/>
</dbReference>
<dbReference type="Proteomes" id="UP001148313">
    <property type="component" value="Unassembled WGS sequence"/>
</dbReference>
<dbReference type="InterPro" id="IPR000524">
    <property type="entry name" value="Tscrpt_reg_HTH_GntR"/>
</dbReference>
<accession>A0ABT4VJ08</accession>
<evidence type="ECO:0000259" key="4">
    <source>
        <dbReference type="PROSITE" id="PS50949"/>
    </source>
</evidence>
<dbReference type="SUPFAM" id="SSF48008">
    <property type="entry name" value="GntR ligand-binding domain-like"/>
    <property type="match status" value="1"/>
</dbReference>
<dbReference type="RefSeq" id="WP_271088174.1">
    <property type="nucleotide sequence ID" value="NZ_JAPJZH010000002.1"/>
</dbReference>
<dbReference type="SMART" id="SM00895">
    <property type="entry name" value="FCD"/>
    <property type="match status" value="1"/>
</dbReference>
<comment type="caution">
    <text evidence="5">The sequence shown here is derived from an EMBL/GenBank/DDBJ whole genome shotgun (WGS) entry which is preliminary data.</text>
</comment>
<protein>
    <submittedName>
        <fullName evidence="5">GntR family transcriptional regulator</fullName>
    </submittedName>
</protein>
<keyword evidence="3" id="KW-0804">Transcription</keyword>
<dbReference type="Gene3D" id="1.20.120.530">
    <property type="entry name" value="GntR ligand-binding domain-like"/>
    <property type="match status" value="1"/>
</dbReference>
<dbReference type="Pfam" id="PF00392">
    <property type="entry name" value="GntR"/>
    <property type="match status" value="1"/>
</dbReference>
<evidence type="ECO:0000256" key="2">
    <source>
        <dbReference type="ARBA" id="ARBA00023125"/>
    </source>
</evidence>
<dbReference type="PANTHER" id="PTHR43537:SF51">
    <property type="entry name" value="HTH-TYPE TRANSCRIPTIONAL REGULATOR LGOR-RELATED"/>
    <property type="match status" value="1"/>
</dbReference>
<reference evidence="5" key="1">
    <citation type="submission" date="2022-11" db="EMBL/GenBank/DDBJ databases">
        <title>Hoeflea poritis sp. nov., isolated from scleractinian coral Porites lutea.</title>
        <authorList>
            <person name="Zhang G."/>
            <person name="Wei Q."/>
            <person name="Cai L."/>
        </authorList>
    </citation>
    <scope>NUCLEOTIDE SEQUENCE</scope>
    <source>
        <strain evidence="5">E7-10</strain>
    </source>
</reference>
<dbReference type="SUPFAM" id="SSF46785">
    <property type="entry name" value="Winged helix' DNA-binding domain"/>
    <property type="match status" value="1"/>
</dbReference>
<dbReference type="InterPro" id="IPR011711">
    <property type="entry name" value="GntR_C"/>
</dbReference>
<dbReference type="InterPro" id="IPR008920">
    <property type="entry name" value="TF_FadR/GntR_C"/>
</dbReference>
<dbReference type="CDD" id="cd07377">
    <property type="entry name" value="WHTH_GntR"/>
    <property type="match status" value="1"/>
</dbReference>
<dbReference type="SMART" id="SM00345">
    <property type="entry name" value="HTH_GNTR"/>
    <property type="match status" value="1"/>
</dbReference>
<evidence type="ECO:0000256" key="3">
    <source>
        <dbReference type="ARBA" id="ARBA00023163"/>
    </source>
</evidence>
<evidence type="ECO:0000256" key="1">
    <source>
        <dbReference type="ARBA" id="ARBA00023015"/>
    </source>
</evidence>